<protein>
    <recommendedName>
        <fullName evidence="15">Phospholipid-transporting ATPase</fullName>
        <ecNumber evidence="15">7.6.2.1</ecNumber>
    </recommendedName>
</protein>
<dbReference type="InterPro" id="IPR036412">
    <property type="entry name" value="HAD-like_sf"/>
</dbReference>
<evidence type="ECO:0000259" key="18">
    <source>
        <dbReference type="Pfam" id="PF16212"/>
    </source>
</evidence>
<feature type="region of interest" description="Disordered" evidence="16">
    <location>
        <begin position="1180"/>
        <end position="1258"/>
    </location>
</feature>
<feature type="transmembrane region" description="Helical" evidence="15">
    <location>
        <begin position="1052"/>
        <end position="1077"/>
    </location>
</feature>
<keyword evidence="20" id="KW-1185">Reference proteome</keyword>
<feature type="binding site" evidence="13">
    <location>
        <position position="692"/>
    </location>
    <ligand>
        <name>ATP</name>
        <dbReference type="ChEBI" id="CHEBI:30616"/>
    </ligand>
</feature>
<evidence type="ECO:0000256" key="13">
    <source>
        <dbReference type="PIRSR" id="PIRSR606539-2"/>
    </source>
</evidence>
<evidence type="ECO:0000256" key="7">
    <source>
        <dbReference type="ARBA" id="ARBA00022842"/>
    </source>
</evidence>
<keyword evidence="10 15" id="KW-0472">Membrane</keyword>
<dbReference type="GO" id="GO:0005524">
    <property type="term" value="F:ATP binding"/>
    <property type="evidence" value="ECO:0007669"/>
    <property type="project" value="UniProtKB-UniRule"/>
</dbReference>
<evidence type="ECO:0000256" key="12">
    <source>
        <dbReference type="PIRSR" id="PIRSR606539-1"/>
    </source>
</evidence>
<dbReference type="Pfam" id="PF16209">
    <property type="entry name" value="PhoLip_ATPase_N"/>
    <property type="match status" value="1"/>
</dbReference>
<dbReference type="SFLD" id="SFLDS00003">
    <property type="entry name" value="Haloacid_Dehalogenase"/>
    <property type="match status" value="1"/>
</dbReference>
<dbReference type="NCBIfam" id="TIGR01494">
    <property type="entry name" value="ATPase_P-type"/>
    <property type="match status" value="1"/>
</dbReference>
<feature type="transmembrane region" description="Helical" evidence="15">
    <location>
        <begin position="951"/>
        <end position="970"/>
    </location>
</feature>
<name>A0AA36CN75_9BILA</name>
<feature type="active site" description="4-aspartylphosphate intermediate" evidence="12">
    <location>
        <position position="384"/>
    </location>
</feature>
<dbReference type="InterPro" id="IPR032631">
    <property type="entry name" value="P-type_ATPase_N"/>
</dbReference>
<dbReference type="InterPro" id="IPR023298">
    <property type="entry name" value="ATPase_P-typ_TM_dom_sf"/>
</dbReference>
<dbReference type="Gene3D" id="2.70.150.10">
    <property type="entry name" value="Calcium-transporting ATPase, cytoplasmic transduction domain A"/>
    <property type="match status" value="1"/>
</dbReference>
<evidence type="ECO:0000256" key="16">
    <source>
        <dbReference type="SAM" id="MobiDB-lite"/>
    </source>
</evidence>
<gene>
    <name evidence="19" type="ORF">MSPICULIGERA_LOCUS9734</name>
</gene>
<evidence type="ECO:0000256" key="8">
    <source>
        <dbReference type="ARBA" id="ARBA00022967"/>
    </source>
</evidence>
<evidence type="ECO:0000256" key="6">
    <source>
        <dbReference type="ARBA" id="ARBA00022840"/>
    </source>
</evidence>
<dbReference type="Gene3D" id="3.40.50.1000">
    <property type="entry name" value="HAD superfamily/HAD-like"/>
    <property type="match status" value="1"/>
</dbReference>
<dbReference type="SUPFAM" id="SSF56784">
    <property type="entry name" value="HAD-like"/>
    <property type="match status" value="1"/>
</dbReference>
<feature type="binding site" evidence="13">
    <location>
        <position position="611"/>
    </location>
    <ligand>
        <name>ATP</name>
        <dbReference type="ChEBI" id="CHEBI:30616"/>
    </ligand>
</feature>
<feature type="region of interest" description="Disordered" evidence="16">
    <location>
        <begin position="457"/>
        <end position="506"/>
    </location>
</feature>
<dbReference type="AlphaFoldDB" id="A0AA36CN75"/>
<dbReference type="SFLD" id="SFLDG00002">
    <property type="entry name" value="C1.7:_P-type_atpase_like"/>
    <property type="match status" value="1"/>
</dbReference>
<reference evidence="19" key="1">
    <citation type="submission" date="2023-06" db="EMBL/GenBank/DDBJ databases">
        <authorList>
            <person name="Delattre M."/>
        </authorList>
    </citation>
    <scope>NUCLEOTIDE SEQUENCE</scope>
    <source>
        <strain evidence="19">AF72</strain>
    </source>
</reference>
<feature type="binding site" evidence="13">
    <location>
        <position position="576"/>
    </location>
    <ligand>
        <name>ATP</name>
        <dbReference type="ChEBI" id="CHEBI:30616"/>
    </ligand>
</feature>
<dbReference type="GO" id="GO:0016887">
    <property type="term" value="F:ATP hydrolysis activity"/>
    <property type="evidence" value="ECO:0007669"/>
    <property type="project" value="InterPro"/>
</dbReference>
<dbReference type="SUPFAM" id="SSF81665">
    <property type="entry name" value="Calcium ATPase, transmembrane domain M"/>
    <property type="match status" value="1"/>
</dbReference>
<keyword evidence="3 15" id="KW-0812">Transmembrane</keyword>
<evidence type="ECO:0000313" key="19">
    <source>
        <dbReference type="EMBL" id="CAJ0571322.1"/>
    </source>
</evidence>
<feature type="domain" description="P-type ATPase N-terminal" evidence="17">
    <location>
        <begin position="35"/>
        <end position="84"/>
    </location>
</feature>
<feature type="transmembrane region" description="Helical" evidence="15">
    <location>
        <begin position="272"/>
        <end position="295"/>
    </location>
</feature>
<comment type="catalytic activity">
    <reaction evidence="11 15">
        <text>ATP + H2O + phospholipidSide 1 = ADP + phosphate + phospholipidSide 2.</text>
        <dbReference type="EC" id="7.6.2.1"/>
    </reaction>
</comment>
<dbReference type="InterPro" id="IPR023299">
    <property type="entry name" value="ATPase_P-typ_cyto_dom_N"/>
</dbReference>
<feature type="binding site" evidence="13">
    <location>
        <position position="691"/>
    </location>
    <ligand>
        <name>ATP</name>
        <dbReference type="ChEBI" id="CHEBI:30616"/>
    </ligand>
</feature>
<comment type="cofactor">
    <cofactor evidence="14">
        <name>Mg(2+)</name>
        <dbReference type="ChEBI" id="CHEBI:18420"/>
    </cofactor>
</comment>
<evidence type="ECO:0000256" key="11">
    <source>
        <dbReference type="ARBA" id="ARBA00034036"/>
    </source>
</evidence>
<comment type="similarity">
    <text evidence="2 15">Belongs to the cation transport ATPase (P-type) (TC 3.A.3) family. Type IV subfamily.</text>
</comment>
<feature type="binding site" evidence="14">
    <location>
        <position position="814"/>
    </location>
    <ligand>
        <name>Mg(2+)</name>
        <dbReference type="ChEBI" id="CHEBI:18420"/>
    </ligand>
</feature>
<feature type="binding site" evidence="13">
    <location>
        <position position="512"/>
    </location>
    <ligand>
        <name>ATP</name>
        <dbReference type="ChEBI" id="CHEBI:30616"/>
    </ligand>
</feature>
<dbReference type="GO" id="GO:0000287">
    <property type="term" value="F:magnesium ion binding"/>
    <property type="evidence" value="ECO:0007669"/>
    <property type="project" value="UniProtKB-UniRule"/>
</dbReference>
<dbReference type="InterPro" id="IPR001757">
    <property type="entry name" value="P_typ_ATPase"/>
</dbReference>
<dbReference type="InterPro" id="IPR018303">
    <property type="entry name" value="ATPase_P-typ_P_site"/>
</dbReference>
<evidence type="ECO:0000256" key="4">
    <source>
        <dbReference type="ARBA" id="ARBA00022723"/>
    </source>
</evidence>
<comment type="caution">
    <text evidence="19">The sequence shown here is derived from an EMBL/GenBank/DDBJ whole genome shotgun (WGS) entry which is preliminary data.</text>
</comment>
<feature type="binding site" evidence="13">
    <location>
        <position position="553"/>
    </location>
    <ligand>
        <name>ATP</name>
        <dbReference type="ChEBI" id="CHEBI:30616"/>
    </ligand>
</feature>
<sequence>MPFFSYFKSKFQCCAEEVGQRHEVNIGRPDLEHPVTNSLRTTKYNMMTFLPKFLFSKLTEPSNAFFLMLTFLQCFPISPFSWHSSGAPLISILVVNAFTELYEDLLREGDIVRIGREENVPADLLLLSSSEPGGVLYIETANLDGESNLKIRQAPMYTNDINSAEKLRAFIKSESLVICDRPSRSLDYFQGVLRLNHGLLRVHNQGSEISAFRKIASDISEVPLTLSNLVFRGAKVRQTDWMVGVVIYAGRNTKLALNSVRKSTKVSRLHKLANWLVVTQIGWLLVICAILTLWAQAQSKDWLREMLAEKADVSIFETFLGELILYANLVPISLYVTVEGCLMCQAYYLQQDILLYDEGKDQKAEVKSFGMIPNLGAIKYVMSDKTGTLTTNMMRFKFCSIGGQKYGKRVSGSDEFYTDKLLADLRTNRKENAGDIDLFMTACAVCHTVVVEREKRAEFVEEGETPLSRDATPMKSHRSQGSAESSARESPLRSTTVHKSSEPTYHACSPDEAAIVRFARAGKYCFTGRTPNAITVEVNGEPKIYTLLAVLEFSSTRKRMAVIVQTPEGTIRLFVKGADIKILSMLSSDSNQKTRHATQSHLKEFANLGYRTLCYGYRDLTEREYSGWSQLWQSANCDLNDRQAQMDQVAELIERDITLLGASAIEDKLQDRVPQTIARMLQADIRVWVLTGDKLETALNIGYSCSLVTPQTPTLILACNTEEETAAHLDKYVDRLGSRCLEHRDNQMALIVDAHCLDWVLGSRIMRMDFLRLALCCSAVICCRCTPLQKAAVTRLVRGNVDGLVLAIGDGANDVAMIQEADVGVGISGFEGGQASAAADFSLTQFRHLDRLLFVHGASCFHRITKIVLYTLYKNLVEVCMNVTYAFYNGHSDSGMADEYTMVRYNLFYTSITVGCFGVHDNPAPLHVMAKYPRLYPLFQNNISIRSHMMWSANAIAHAFLIFHSVLYWWKYGTSAFTHGRDGWTQMVGTFMYLCLVVIVNFKALIESRSISVISAIGFFGSLLAYLVLLLSDSYVFPHFSAPVLAPNRASYLGLIYSLPSPSTAFFIPLMCAVCLVPDIIVKSIERTMDPSLLQRVVQSLKTKDNVLDLILRQPLVKVVGAVGLKAQLEGGKLGYMFAQDDGRVITQADLLRMYGAADCHPEAKTPVAQTPQTIRSIEAKTGDAEDRDKKKAAPSNNTSSGSSEKSNAAAPKKNMGYPRRLPADFLTAEPIEDNAKQEEPNPPDPPPSAEMIFNHIQ</sequence>
<evidence type="ECO:0000313" key="20">
    <source>
        <dbReference type="Proteomes" id="UP001177023"/>
    </source>
</evidence>
<dbReference type="Gene3D" id="3.40.1110.10">
    <property type="entry name" value="Calcium-transporting ATPase, cytoplasmic domain N"/>
    <property type="match status" value="1"/>
</dbReference>
<dbReference type="GO" id="GO:0045332">
    <property type="term" value="P:phospholipid translocation"/>
    <property type="evidence" value="ECO:0007669"/>
    <property type="project" value="TreeGrafter"/>
</dbReference>
<feature type="domain" description="P-type ATPase C-terminal" evidence="18">
    <location>
        <begin position="837"/>
        <end position="1091"/>
    </location>
</feature>
<dbReference type="GO" id="GO:0140326">
    <property type="term" value="F:ATPase-coupled intramembrane lipid transporter activity"/>
    <property type="evidence" value="ECO:0007669"/>
    <property type="project" value="UniProtKB-EC"/>
</dbReference>
<feature type="transmembrane region" description="Helical" evidence="15">
    <location>
        <begin position="315"/>
        <end position="338"/>
    </location>
</feature>
<evidence type="ECO:0000256" key="3">
    <source>
        <dbReference type="ARBA" id="ARBA00022692"/>
    </source>
</evidence>
<dbReference type="PANTHER" id="PTHR24092:SF150">
    <property type="entry name" value="PHOSPHOLIPID-TRANSPORTING ATPASE"/>
    <property type="match status" value="1"/>
</dbReference>
<accession>A0AA36CN75</accession>
<dbReference type="Pfam" id="PF16212">
    <property type="entry name" value="PhoLip_ATPase_C"/>
    <property type="match status" value="1"/>
</dbReference>
<keyword evidence="8 15" id="KW-1278">Translocase</keyword>
<feature type="binding site" evidence="13">
    <location>
        <position position="693"/>
    </location>
    <ligand>
        <name>ATP</name>
        <dbReference type="ChEBI" id="CHEBI:30616"/>
    </ligand>
</feature>
<dbReference type="FunFam" id="3.40.50.1000:FF:000190">
    <property type="entry name" value="Phospholipid-transporting ATPase"/>
    <property type="match status" value="1"/>
</dbReference>
<feature type="compositionally biased region" description="Basic and acidic residues" evidence="16">
    <location>
        <begin position="1180"/>
        <end position="1192"/>
    </location>
</feature>
<feature type="binding site" evidence="13">
    <location>
        <position position="384"/>
    </location>
    <ligand>
        <name>ATP</name>
        <dbReference type="ChEBI" id="CHEBI:30616"/>
    </ligand>
</feature>
<keyword evidence="9 15" id="KW-1133">Transmembrane helix</keyword>
<feature type="transmembrane region" description="Helical" evidence="15">
    <location>
        <begin position="1013"/>
        <end position="1032"/>
    </location>
</feature>
<evidence type="ECO:0000256" key="1">
    <source>
        <dbReference type="ARBA" id="ARBA00004141"/>
    </source>
</evidence>
<dbReference type="Pfam" id="PF13246">
    <property type="entry name" value="Cation_ATPase"/>
    <property type="match status" value="1"/>
</dbReference>
<evidence type="ECO:0000256" key="10">
    <source>
        <dbReference type="ARBA" id="ARBA00023136"/>
    </source>
</evidence>
<dbReference type="PANTHER" id="PTHR24092">
    <property type="entry name" value="PROBABLE PHOSPHOLIPID-TRANSPORTING ATPASE"/>
    <property type="match status" value="1"/>
</dbReference>
<dbReference type="SUPFAM" id="SSF81653">
    <property type="entry name" value="Calcium ATPase, transduction domain A"/>
    <property type="match status" value="1"/>
</dbReference>
<dbReference type="InterPro" id="IPR032630">
    <property type="entry name" value="P_typ_ATPase_c"/>
</dbReference>
<feature type="binding site" evidence="13">
    <location>
        <position position="386"/>
    </location>
    <ligand>
        <name>ATP</name>
        <dbReference type="ChEBI" id="CHEBI:30616"/>
    </ligand>
</feature>
<evidence type="ECO:0000256" key="15">
    <source>
        <dbReference type="RuleBase" id="RU362033"/>
    </source>
</evidence>
<feature type="binding site" evidence="14">
    <location>
        <position position="386"/>
    </location>
    <ligand>
        <name>Mg(2+)</name>
        <dbReference type="ChEBI" id="CHEBI:18420"/>
    </ligand>
</feature>
<proteinExistence type="inferred from homology"/>
<dbReference type="EMBL" id="CATQJA010002556">
    <property type="protein sequence ID" value="CAJ0571322.1"/>
    <property type="molecule type" value="Genomic_DNA"/>
</dbReference>
<comment type="subcellular location">
    <subcellularLocation>
        <location evidence="1 15">Membrane</location>
        <topology evidence="1 15">Multi-pass membrane protein</topology>
    </subcellularLocation>
</comment>
<dbReference type="Proteomes" id="UP001177023">
    <property type="component" value="Unassembled WGS sequence"/>
</dbReference>
<feature type="binding site" evidence="14">
    <location>
        <position position="810"/>
    </location>
    <ligand>
        <name>Mg(2+)</name>
        <dbReference type="ChEBI" id="CHEBI:18420"/>
    </ligand>
</feature>
<dbReference type="EC" id="7.6.2.1" evidence="15"/>
<feature type="binding site" evidence="13">
    <location>
        <position position="813"/>
    </location>
    <ligand>
        <name>ATP</name>
        <dbReference type="ChEBI" id="CHEBI:30616"/>
    </ligand>
</feature>
<feature type="binding site" evidence="14">
    <location>
        <position position="384"/>
    </location>
    <ligand>
        <name>Mg(2+)</name>
        <dbReference type="ChEBI" id="CHEBI:18420"/>
    </ligand>
</feature>
<feature type="transmembrane region" description="Helical" evidence="15">
    <location>
        <begin position="990"/>
        <end position="1006"/>
    </location>
</feature>
<feature type="binding site" evidence="13">
    <location>
        <position position="790"/>
    </location>
    <ligand>
        <name>ATP</name>
        <dbReference type="ChEBI" id="CHEBI:30616"/>
    </ligand>
</feature>
<evidence type="ECO:0000256" key="14">
    <source>
        <dbReference type="PIRSR" id="PIRSR606539-3"/>
    </source>
</evidence>
<keyword evidence="5 13" id="KW-0547">Nucleotide-binding</keyword>
<evidence type="ECO:0000256" key="5">
    <source>
        <dbReference type="ARBA" id="ARBA00022741"/>
    </source>
</evidence>
<feature type="binding site" evidence="13">
    <location>
        <position position="385"/>
    </location>
    <ligand>
        <name>ATP</name>
        <dbReference type="ChEBI" id="CHEBI:30616"/>
    </ligand>
</feature>
<dbReference type="GO" id="GO:0005802">
    <property type="term" value="C:trans-Golgi network"/>
    <property type="evidence" value="ECO:0007669"/>
    <property type="project" value="TreeGrafter"/>
</dbReference>
<keyword evidence="6 13" id="KW-0067">ATP-binding</keyword>
<dbReference type="InterPro" id="IPR006539">
    <property type="entry name" value="P-type_ATPase_IV"/>
</dbReference>
<dbReference type="InterPro" id="IPR044492">
    <property type="entry name" value="P_typ_ATPase_HD_dom"/>
</dbReference>
<dbReference type="GO" id="GO:0005886">
    <property type="term" value="C:plasma membrane"/>
    <property type="evidence" value="ECO:0007669"/>
    <property type="project" value="TreeGrafter"/>
</dbReference>
<evidence type="ECO:0000259" key="17">
    <source>
        <dbReference type="Pfam" id="PF16209"/>
    </source>
</evidence>
<dbReference type="PRINTS" id="PR00119">
    <property type="entry name" value="CATATPASE"/>
</dbReference>
<dbReference type="NCBIfam" id="TIGR01652">
    <property type="entry name" value="ATPase-Plipid"/>
    <property type="match status" value="1"/>
</dbReference>
<feature type="binding site" evidence="13">
    <location>
        <position position="784"/>
    </location>
    <ligand>
        <name>ATP</name>
        <dbReference type="ChEBI" id="CHEBI:30616"/>
    </ligand>
</feature>
<evidence type="ECO:0000256" key="9">
    <source>
        <dbReference type="ARBA" id="ARBA00022989"/>
    </source>
</evidence>
<keyword evidence="7 14" id="KW-0460">Magnesium</keyword>
<feature type="compositionally biased region" description="Low complexity" evidence="16">
    <location>
        <begin position="1194"/>
        <end position="1211"/>
    </location>
</feature>
<keyword evidence="4 14" id="KW-0479">Metal-binding</keyword>
<evidence type="ECO:0000256" key="2">
    <source>
        <dbReference type="ARBA" id="ARBA00008109"/>
    </source>
</evidence>
<organism evidence="19 20">
    <name type="scientific">Mesorhabditis spiculigera</name>
    <dbReference type="NCBI Taxonomy" id="96644"/>
    <lineage>
        <taxon>Eukaryota</taxon>
        <taxon>Metazoa</taxon>
        <taxon>Ecdysozoa</taxon>
        <taxon>Nematoda</taxon>
        <taxon>Chromadorea</taxon>
        <taxon>Rhabditida</taxon>
        <taxon>Rhabditina</taxon>
        <taxon>Rhabditomorpha</taxon>
        <taxon>Rhabditoidea</taxon>
        <taxon>Rhabditidae</taxon>
        <taxon>Mesorhabditinae</taxon>
        <taxon>Mesorhabditis</taxon>
    </lineage>
</organism>
<dbReference type="SFLD" id="SFLDF00027">
    <property type="entry name" value="p-type_atpase"/>
    <property type="match status" value="1"/>
</dbReference>
<dbReference type="InterPro" id="IPR008250">
    <property type="entry name" value="ATPase_P-typ_transduc_dom_A_sf"/>
</dbReference>
<dbReference type="SUPFAM" id="SSF81660">
    <property type="entry name" value="Metal cation-transporting ATPase, ATP-binding domain N"/>
    <property type="match status" value="1"/>
</dbReference>
<feature type="binding site" evidence="13">
    <location>
        <position position="814"/>
    </location>
    <ligand>
        <name>ATP</name>
        <dbReference type="ChEBI" id="CHEBI:30616"/>
    </ligand>
</feature>
<dbReference type="PROSITE" id="PS00154">
    <property type="entry name" value="ATPASE_E1_E2"/>
    <property type="match status" value="1"/>
</dbReference>
<feature type="non-terminal residue" evidence="19">
    <location>
        <position position="1258"/>
    </location>
</feature>
<dbReference type="InterPro" id="IPR023214">
    <property type="entry name" value="HAD_sf"/>
</dbReference>